<dbReference type="InterPro" id="IPR016024">
    <property type="entry name" value="ARM-type_fold"/>
</dbReference>
<feature type="region of interest" description="Disordered" evidence="1">
    <location>
        <begin position="1801"/>
        <end position="1820"/>
    </location>
</feature>
<dbReference type="GO" id="GO:0005737">
    <property type="term" value="C:cytoplasm"/>
    <property type="evidence" value="ECO:0007669"/>
    <property type="project" value="UniProtKB-ARBA"/>
</dbReference>
<evidence type="ECO:0000313" key="3">
    <source>
        <dbReference type="EMBL" id="KAG5486153.1"/>
    </source>
</evidence>
<sequence>MAHHQPTNVEVENRVAYLVQLNALLTRISSVVSSNALGSAQRAKLSDLRSATEVWLKDLGAIGAPRPSIALLPSPLLPQRTSLAEPPGSASRTEVAEQATAATLSSGGREPSTVADSSAAGNHSSVLSSPAAPDGFSSSPADVPAPPAAADERNLIGLVSYLRLLFDADAPERAKLQALAKSLARLLMVRCCSTIMASLQHVVHHTYTSTTTAGADIDTAREAAENDDAEAKLSAIFVQLAKEVDVATRALVGCVQLVSANAVPSDASSARFPVQLCLDAVKQTRRAQVYFQSRVEKEELHLLRSSITSSGNSATSAEGSLADVNAVQDALEGEPPERIAAHVQRRIHALRRQWGPSLVRSIRNIGGVIEPSVKLLASVAAVRAEGAPAPLVGLKKDASHDLFSLCEPMKAATVASAAAAGVQASPSKPLSTGDSTPVAAPPVRVSSTTPLAWRAAAGDVLTRLGSSFFADYLAAVAKCCGDSNEGQLLATRLLTDMLQCIAARDLPLLRCVLLDSRWCRALYDGILNCVASIQPAVLAAGLDALGLLATACPAQIGQEVGFLYSNVVLRLLESSNSPHYVKRTIALHFLTTFMGSSSSTLPADGGRSSVPLILHVYRLYDLNVHAHQLNLMQQLTSAFSRIVRAAPKEEFVQDAVVQGQLRLQQETTSSASAAAALPSGMATQSDGPQHRAAGADSITSAERTPSAAAILNLASLSLPAMALHGLARIVELMATRMPPEEESGRDVLSALPAMTCRELKLKEQQEVDRFNAAPKKAIYKLFHVTEEENAIPLSHADFRRQWEHTLLPPPPSAASAQKAEAVADFLTRVSSLSPEAVADFLTTPEVFPLHVCTAYLRRLPLAGCSVLEAISELLMRVQLPKEGQRIERLLEYFSAAYFEANRGRGVDSDIFPFKSDTAVFIVVVATVMLNTNIHNPSAGMRLDAKAFRGQLRRCNEDESFTDSFVDDIFYRISAHPLESIKSVSADASESAEGASRGSFDAFFVSREERRQIAFGVERQRMVSETRQLLKLRTQQEPLAPDPEGWWCAVAKDFFLSVWSSVCAVFGPAMCEGTTAVPLDVLLQCVRGLQSLLCMAAAFDLPTECTVTMLTLLRMADATPARAHCRRAVLVVAATTHAINFPVRCWVAVCQLMLEVRRTASAATPPLVEDVFTRIESITRLSVEAEERRVADDLAPKTDRPTEAIRRAMEGIMTTIGSYAVGDVANLSSALTVLRRALEYARIVHAKRTTEIVYFVNVRDFTAVVVPAYVELVKKHGSSDDGLQVLFQCLVELLCTMWMSYSTRRVAVPPPTSGKSEAIATLTVDTTPVGFVQSFRCLRTIYDVTLASASDGAVTLLQMHTLQAVKEVLSRTIRTAEVTSAGQHLSLYTMMVSWQEVLYPLAVALCDRSSTATEAGSLALLVLRKLVALCGGTGTTSSDRLPGPVRAALLWLLAQLAYMGGMCGDADSAQVCVALLSSICTSTLAMSATAASSASLGYSAAGPASPTIAVADPSTLMRLMEQRSVLTQQVVTSIEEDPHSVAQCTLARLCLLLQCEREQTRAEVAHQLRTLSLQMQPAEVCSMALDLAEVVLDGTIGHAVHPHRIPVTHASLVPFLFFQMPVPTSMRRCSRKSFRATVPTVLGFIANELLTGLSGDDMATAAESVMRRCLLPILLSSNSPYQYRFLALRSLSQCVAVCLPQNSAAPCPKLAQCVLDCLAMALYAVRIPLTAVVPPNISFVGWSWLSTSAANVAPGWAVYCAQATDTMELVDRAETQWLVRGAAAAVAEAAISSFAATAAGERNGEVATPAPSRGGRAASEEAHHAGDAALVADEVLIEYVNLLSQVLSGVPKELQGVVASAAAAGSAAPSTGAAEAPDASKDDWELPRASIAVLLQLSLQAAGTLFAILWRINHSNEVEQYALQGVEQKREAPAFTRNSALLPHAAIRSVLQCYLKLAMLSAEYPSDKLLAVTTDIIAGIRQVQAVTHAAAPSPSTLSLGVSGGTEAVLTAEGYSPLAADGAALQRLPPQEQQHVRTCNSGMYQQLATVLGYLVRLLTGQSMSTAPMAGWTRRQEAFEAMALHPQFFSSLVSLLTPTAGTLITTVRDYFAWYIAHAQLPHQVSDIARAVTGSGGDANSGEVTSASAAESDEEGAPSAKATAVNGTCDGNGRALSRNGVNGGGSARLSRTRAALAPLPRAPPTVDAAKARVMEEVGDAAAERVRDFDGA</sequence>
<evidence type="ECO:0000256" key="1">
    <source>
        <dbReference type="SAM" id="MobiDB-lite"/>
    </source>
</evidence>
<reference evidence="3 4" key="1">
    <citation type="submission" date="2021-03" db="EMBL/GenBank/DDBJ databases">
        <title>Leishmania (Mundinia) martiniquensis Genome sequencing and assembly.</title>
        <authorList>
            <person name="Almutairi H."/>
            <person name="Gatherer D."/>
        </authorList>
    </citation>
    <scope>NUCLEOTIDE SEQUENCE [LARGE SCALE GENOMIC DNA]</scope>
    <source>
        <strain evidence="3">LSCM1</strain>
    </source>
</reference>
<dbReference type="SMART" id="SM00222">
    <property type="entry name" value="Sec7"/>
    <property type="match status" value="1"/>
</dbReference>
<feature type="domain" description="SEC7" evidence="2">
    <location>
        <begin position="750"/>
        <end position="975"/>
    </location>
</feature>
<feature type="compositionally biased region" description="Low complexity" evidence="1">
    <location>
        <begin position="2183"/>
        <end position="2195"/>
    </location>
</feature>
<dbReference type="FunFam" id="1.10.1000.11:FF:000018">
    <property type="entry name" value="Sec7_domain_containing_protein_-_putative"/>
    <property type="match status" value="1"/>
</dbReference>
<proteinExistence type="predicted"/>
<dbReference type="OrthoDB" id="10258608at2759"/>
<dbReference type="GO" id="GO:0032012">
    <property type="term" value="P:regulation of ARF protein signal transduction"/>
    <property type="evidence" value="ECO:0007669"/>
    <property type="project" value="InterPro"/>
</dbReference>
<evidence type="ECO:0000259" key="2">
    <source>
        <dbReference type="PROSITE" id="PS50190"/>
    </source>
</evidence>
<dbReference type="SUPFAM" id="SSF48371">
    <property type="entry name" value="ARM repeat"/>
    <property type="match status" value="1"/>
</dbReference>
<keyword evidence="4" id="KW-1185">Reference proteome</keyword>
<feature type="region of interest" description="Disordered" evidence="1">
    <location>
        <begin position="80"/>
        <end position="147"/>
    </location>
</feature>
<dbReference type="PROSITE" id="PS50190">
    <property type="entry name" value="SEC7"/>
    <property type="match status" value="1"/>
</dbReference>
<name>A0A836HRB5_9TRYP</name>
<dbReference type="PANTHER" id="PTHR10663:SF388">
    <property type="entry name" value="GOLGI-SPECIFIC BREFELDIN A-RESISTANCE GUANINE NUCLEOTIDE EXCHANGE FACTOR 1"/>
    <property type="match status" value="1"/>
</dbReference>
<feature type="region of interest" description="Disordered" evidence="1">
    <location>
        <begin position="2131"/>
        <end position="2199"/>
    </location>
</feature>
<comment type="caution">
    <text evidence="3">The sequence shown here is derived from an EMBL/GenBank/DDBJ whole genome shotgun (WGS) entry which is preliminary data.</text>
</comment>
<accession>A0A836HRB5</accession>
<dbReference type="GO" id="GO:0016192">
    <property type="term" value="P:vesicle-mediated transport"/>
    <property type="evidence" value="ECO:0007669"/>
    <property type="project" value="UniProtKB-ARBA"/>
</dbReference>
<feature type="region of interest" description="Disordered" evidence="1">
    <location>
        <begin position="669"/>
        <end position="699"/>
    </location>
</feature>
<dbReference type="InterPro" id="IPR000904">
    <property type="entry name" value="Sec7_dom"/>
</dbReference>
<protein>
    <recommendedName>
        <fullName evidence="2">SEC7 domain-containing protein</fullName>
    </recommendedName>
</protein>
<evidence type="ECO:0000313" key="4">
    <source>
        <dbReference type="Proteomes" id="UP000673552"/>
    </source>
</evidence>
<dbReference type="EMBL" id="JAFEUZ010000007">
    <property type="protein sequence ID" value="KAG5486153.1"/>
    <property type="molecule type" value="Genomic_DNA"/>
</dbReference>
<dbReference type="GeneID" id="92517160"/>
<dbReference type="InterPro" id="IPR035999">
    <property type="entry name" value="Sec7_dom_sf"/>
</dbReference>
<dbReference type="GO" id="GO:0005085">
    <property type="term" value="F:guanyl-nucleotide exchange factor activity"/>
    <property type="evidence" value="ECO:0007669"/>
    <property type="project" value="InterPro"/>
</dbReference>
<dbReference type="SUPFAM" id="SSF48425">
    <property type="entry name" value="Sec7 domain"/>
    <property type="match status" value="1"/>
</dbReference>
<dbReference type="Proteomes" id="UP000673552">
    <property type="component" value="Chromosome 7"/>
</dbReference>
<organism evidence="3 4">
    <name type="scientific">Leishmania martiniquensis</name>
    <dbReference type="NCBI Taxonomy" id="1580590"/>
    <lineage>
        <taxon>Eukaryota</taxon>
        <taxon>Discoba</taxon>
        <taxon>Euglenozoa</taxon>
        <taxon>Kinetoplastea</taxon>
        <taxon>Metakinetoplastina</taxon>
        <taxon>Trypanosomatida</taxon>
        <taxon>Trypanosomatidae</taxon>
        <taxon>Leishmaniinae</taxon>
        <taxon>Leishmania</taxon>
    </lineage>
</organism>
<dbReference type="InterPro" id="IPR023394">
    <property type="entry name" value="Sec7_C_sf"/>
</dbReference>
<dbReference type="GO" id="GO:0012505">
    <property type="term" value="C:endomembrane system"/>
    <property type="evidence" value="ECO:0007669"/>
    <property type="project" value="UniProtKB-ARBA"/>
</dbReference>
<dbReference type="PANTHER" id="PTHR10663">
    <property type="entry name" value="GUANYL-NUCLEOTIDE EXCHANGE FACTOR"/>
    <property type="match status" value="1"/>
</dbReference>
<gene>
    <name evidence="3" type="ORF">LSCM1_07268</name>
</gene>
<dbReference type="Gene3D" id="1.10.1000.11">
    <property type="entry name" value="Arf Nucleotide-binding Site Opener,domain 2"/>
    <property type="match status" value="1"/>
</dbReference>
<feature type="compositionally biased region" description="Polar residues" evidence="1">
    <location>
        <begin position="114"/>
        <end position="128"/>
    </location>
</feature>
<dbReference type="RefSeq" id="XP_067181005.1">
    <property type="nucleotide sequence ID" value="XM_067324648.1"/>
</dbReference>
<dbReference type="KEGG" id="lmat:92517160"/>
<dbReference type="Pfam" id="PF01369">
    <property type="entry name" value="Sec7"/>
    <property type="match status" value="1"/>
</dbReference>